<dbReference type="InterPro" id="IPR014284">
    <property type="entry name" value="RNA_pol_sigma-70_dom"/>
</dbReference>
<dbReference type="GO" id="GO:0003677">
    <property type="term" value="F:DNA binding"/>
    <property type="evidence" value="ECO:0007669"/>
    <property type="project" value="InterPro"/>
</dbReference>
<dbReference type="InterPro" id="IPR039425">
    <property type="entry name" value="RNA_pol_sigma-70-like"/>
</dbReference>
<dbReference type="GO" id="GO:0006352">
    <property type="term" value="P:DNA-templated transcription initiation"/>
    <property type="evidence" value="ECO:0007669"/>
    <property type="project" value="InterPro"/>
</dbReference>
<protein>
    <submittedName>
        <fullName evidence="7">Sigma-70 family RNA polymerase sigma factor</fullName>
    </submittedName>
</protein>
<dbReference type="InterPro" id="IPR036388">
    <property type="entry name" value="WH-like_DNA-bd_sf"/>
</dbReference>
<dbReference type="PANTHER" id="PTHR43133:SF51">
    <property type="entry name" value="RNA POLYMERASE SIGMA FACTOR"/>
    <property type="match status" value="1"/>
</dbReference>
<evidence type="ECO:0000256" key="4">
    <source>
        <dbReference type="ARBA" id="ARBA00023163"/>
    </source>
</evidence>
<dbReference type="SUPFAM" id="SSF88659">
    <property type="entry name" value="Sigma3 and sigma4 domains of RNA polymerase sigma factors"/>
    <property type="match status" value="1"/>
</dbReference>
<evidence type="ECO:0000256" key="3">
    <source>
        <dbReference type="ARBA" id="ARBA00023082"/>
    </source>
</evidence>
<gene>
    <name evidence="7" type="ORF">FG384_07830</name>
</gene>
<dbReference type="NCBIfam" id="TIGR02937">
    <property type="entry name" value="sigma70-ECF"/>
    <property type="match status" value="1"/>
</dbReference>
<dbReference type="Gene3D" id="1.10.10.10">
    <property type="entry name" value="Winged helix-like DNA-binding domain superfamily/Winged helix DNA-binding domain"/>
    <property type="match status" value="1"/>
</dbReference>
<dbReference type="Gene3D" id="1.10.1740.10">
    <property type="match status" value="1"/>
</dbReference>
<proteinExistence type="inferred from homology"/>
<dbReference type="CDD" id="cd06171">
    <property type="entry name" value="Sigma70_r4"/>
    <property type="match status" value="1"/>
</dbReference>
<dbReference type="PANTHER" id="PTHR43133">
    <property type="entry name" value="RNA POLYMERASE ECF-TYPE SIGMA FACTO"/>
    <property type="match status" value="1"/>
</dbReference>
<organism evidence="7 8">
    <name type="scientific">Psychrobacillus vulpis</name>
    <dbReference type="NCBI Taxonomy" id="2325572"/>
    <lineage>
        <taxon>Bacteria</taxon>
        <taxon>Bacillati</taxon>
        <taxon>Bacillota</taxon>
        <taxon>Bacilli</taxon>
        <taxon>Bacillales</taxon>
        <taxon>Bacillaceae</taxon>
        <taxon>Psychrobacillus</taxon>
    </lineage>
</organism>
<evidence type="ECO:0000259" key="6">
    <source>
        <dbReference type="Pfam" id="PF08281"/>
    </source>
</evidence>
<name>A0A544TSB9_9BACI</name>
<keyword evidence="8" id="KW-1185">Reference proteome</keyword>
<reference evidence="7 8" key="1">
    <citation type="submission" date="2019-06" db="EMBL/GenBank/DDBJ databases">
        <title>Psychrobacillus vulpis sp. nov., a new species isolated from feces of a red fox that inhabits in The Tablas de Daimiel Natural Park, Albacete, Spain.</title>
        <authorList>
            <person name="Rodriguez M."/>
            <person name="Reina J.C."/>
            <person name="Bejar V."/>
            <person name="Llamas I."/>
        </authorList>
    </citation>
    <scope>NUCLEOTIDE SEQUENCE [LARGE SCALE GENOMIC DNA]</scope>
    <source>
        <strain evidence="7 8">Z8</strain>
    </source>
</reference>
<dbReference type="InterPro" id="IPR013324">
    <property type="entry name" value="RNA_pol_sigma_r3/r4-like"/>
</dbReference>
<dbReference type="EMBL" id="VDGI01000006">
    <property type="protein sequence ID" value="TQR20343.1"/>
    <property type="molecule type" value="Genomic_DNA"/>
</dbReference>
<evidence type="ECO:0000313" key="7">
    <source>
        <dbReference type="EMBL" id="TQR20343.1"/>
    </source>
</evidence>
<evidence type="ECO:0000313" key="8">
    <source>
        <dbReference type="Proteomes" id="UP000316626"/>
    </source>
</evidence>
<sequence>MSEMKLVEQAIKGNEDAFLDLIHSYQEALYRTAISYLKNEGDALEAVQEVTYRAYRSIKTVKQPAYFKTWLIRIMMNYCQDVIKKSKREVLEDRIVSMQGVSEDFTYLEVEEALLNLSDYERELLHLKYFEDVKIKDIAVMWNTPEGTIKTRLHKALRALRHNFEEKGEMKRV</sequence>
<accession>A0A544TSB9</accession>
<evidence type="ECO:0000256" key="1">
    <source>
        <dbReference type="ARBA" id="ARBA00010641"/>
    </source>
</evidence>
<dbReference type="GO" id="GO:0016987">
    <property type="term" value="F:sigma factor activity"/>
    <property type="evidence" value="ECO:0007669"/>
    <property type="project" value="UniProtKB-KW"/>
</dbReference>
<comment type="similarity">
    <text evidence="1">Belongs to the sigma-70 factor family. ECF subfamily.</text>
</comment>
<keyword evidence="3" id="KW-0731">Sigma factor</keyword>
<dbReference type="Pfam" id="PF08281">
    <property type="entry name" value="Sigma70_r4_2"/>
    <property type="match status" value="1"/>
</dbReference>
<feature type="domain" description="RNA polymerase sigma factor 70 region 4 type 2" evidence="6">
    <location>
        <begin position="108"/>
        <end position="160"/>
    </location>
</feature>
<dbReference type="AlphaFoldDB" id="A0A544TSB9"/>
<evidence type="ECO:0000256" key="2">
    <source>
        <dbReference type="ARBA" id="ARBA00023015"/>
    </source>
</evidence>
<keyword evidence="4" id="KW-0804">Transcription</keyword>
<dbReference type="OrthoDB" id="9782703at2"/>
<evidence type="ECO:0000259" key="5">
    <source>
        <dbReference type="Pfam" id="PF04542"/>
    </source>
</evidence>
<dbReference type="InterPro" id="IPR007627">
    <property type="entry name" value="RNA_pol_sigma70_r2"/>
</dbReference>
<keyword evidence="2" id="KW-0805">Transcription regulation</keyword>
<feature type="domain" description="RNA polymerase sigma-70 region 2" evidence="5">
    <location>
        <begin position="21"/>
        <end position="88"/>
    </location>
</feature>
<comment type="caution">
    <text evidence="7">The sequence shown here is derived from an EMBL/GenBank/DDBJ whole genome shotgun (WGS) entry which is preliminary data.</text>
</comment>
<dbReference type="Proteomes" id="UP000316626">
    <property type="component" value="Unassembled WGS sequence"/>
</dbReference>
<dbReference type="InterPro" id="IPR013325">
    <property type="entry name" value="RNA_pol_sigma_r2"/>
</dbReference>
<dbReference type="SUPFAM" id="SSF88946">
    <property type="entry name" value="Sigma2 domain of RNA polymerase sigma factors"/>
    <property type="match status" value="1"/>
</dbReference>
<dbReference type="Pfam" id="PF04542">
    <property type="entry name" value="Sigma70_r2"/>
    <property type="match status" value="1"/>
</dbReference>
<dbReference type="InterPro" id="IPR013249">
    <property type="entry name" value="RNA_pol_sigma70_r4_t2"/>
</dbReference>